<keyword evidence="4" id="KW-1185">Reference proteome</keyword>
<dbReference type="AlphaFoldDB" id="A0AAV5S390"/>
<dbReference type="InterPro" id="IPR036869">
    <property type="entry name" value="J_dom_sf"/>
</dbReference>
<dbReference type="CDD" id="cd06257">
    <property type="entry name" value="DnaJ"/>
    <property type="match status" value="1"/>
</dbReference>
<dbReference type="InterPro" id="IPR001623">
    <property type="entry name" value="DnaJ_domain"/>
</dbReference>
<dbReference type="PANTHER" id="PTHR24074">
    <property type="entry name" value="CO-CHAPERONE PROTEIN DJLA"/>
    <property type="match status" value="1"/>
</dbReference>
<feature type="region of interest" description="Disordered" evidence="1">
    <location>
        <begin position="147"/>
        <end position="166"/>
    </location>
</feature>
<evidence type="ECO:0000313" key="4">
    <source>
        <dbReference type="Proteomes" id="UP001377567"/>
    </source>
</evidence>
<evidence type="ECO:0000313" key="3">
    <source>
        <dbReference type="EMBL" id="GMM58201.1"/>
    </source>
</evidence>
<dbReference type="SMART" id="SM00271">
    <property type="entry name" value="DnaJ"/>
    <property type="match status" value="1"/>
</dbReference>
<dbReference type="PROSITE" id="PS50076">
    <property type="entry name" value="DNAJ_2"/>
    <property type="match status" value="1"/>
</dbReference>
<accession>A0AAV5S390</accession>
<gene>
    <name evidence="3" type="ORF">DAKH74_048170</name>
</gene>
<sequence>MSKELRTAVDSGVDLYDLLGMHREELAMLGGCDKVSPQELRARYRQLALRYHPDKARDHSSDHGHANEERFHAISVAFQVLGDPGLKAEYDRWYRRRFSLRKPDKSRANRRRVYKNGESIVAVQQYGETLRKMKHFNLPFGDWHGELSDKQDGRETGTENETKQEGYDCTTLRMELHGSPADLTRLSRESHLIHFLIKHTPMVPQDIHGAYYSSRNDPQQGSLVAYAEITAPTRSLALLHAWEASPLTFATDTQVSVVNMGPRIPVHYYHDIDIGVTDLNPAIQSALRGSAGVTAPSSS</sequence>
<dbReference type="InterPro" id="IPR050817">
    <property type="entry name" value="DjlA_DnaK_co-chaperone"/>
</dbReference>
<protein>
    <submittedName>
        <fullName evidence="3">U2-type spliceosomal complex subunit</fullName>
    </submittedName>
</protein>
<dbReference type="Gene3D" id="1.10.287.110">
    <property type="entry name" value="DnaJ domain"/>
    <property type="match status" value="1"/>
</dbReference>
<evidence type="ECO:0000259" key="2">
    <source>
        <dbReference type="PROSITE" id="PS50076"/>
    </source>
</evidence>
<dbReference type="InterPro" id="IPR018253">
    <property type="entry name" value="DnaJ_domain_CS"/>
</dbReference>
<proteinExistence type="predicted"/>
<dbReference type="SUPFAM" id="SSF46565">
    <property type="entry name" value="Chaperone J-domain"/>
    <property type="match status" value="1"/>
</dbReference>
<feature type="domain" description="J" evidence="2">
    <location>
        <begin position="14"/>
        <end position="94"/>
    </location>
</feature>
<dbReference type="Proteomes" id="UP001377567">
    <property type="component" value="Unassembled WGS sequence"/>
</dbReference>
<dbReference type="EMBL" id="BTGD01000020">
    <property type="protein sequence ID" value="GMM58201.1"/>
    <property type="molecule type" value="Genomic_DNA"/>
</dbReference>
<organism evidence="3 4">
    <name type="scientific">Maudiozyma humilis</name>
    <name type="common">Sour dough yeast</name>
    <name type="synonym">Kazachstania humilis</name>
    <dbReference type="NCBI Taxonomy" id="51915"/>
    <lineage>
        <taxon>Eukaryota</taxon>
        <taxon>Fungi</taxon>
        <taxon>Dikarya</taxon>
        <taxon>Ascomycota</taxon>
        <taxon>Saccharomycotina</taxon>
        <taxon>Saccharomycetes</taxon>
        <taxon>Saccharomycetales</taxon>
        <taxon>Saccharomycetaceae</taxon>
        <taxon>Maudiozyma</taxon>
    </lineage>
</organism>
<comment type="caution">
    <text evidence="3">The sequence shown here is derived from an EMBL/GenBank/DDBJ whole genome shotgun (WGS) entry which is preliminary data.</text>
</comment>
<dbReference type="Pfam" id="PF00226">
    <property type="entry name" value="DnaJ"/>
    <property type="match status" value="1"/>
</dbReference>
<evidence type="ECO:0000256" key="1">
    <source>
        <dbReference type="SAM" id="MobiDB-lite"/>
    </source>
</evidence>
<reference evidence="3 4" key="1">
    <citation type="journal article" date="2023" name="Elife">
        <title>Identification of key yeast species and microbe-microbe interactions impacting larval growth of Drosophila in the wild.</title>
        <authorList>
            <person name="Mure A."/>
            <person name="Sugiura Y."/>
            <person name="Maeda R."/>
            <person name="Honda K."/>
            <person name="Sakurai N."/>
            <person name="Takahashi Y."/>
            <person name="Watada M."/>
            <person name="Katoh T."/>
            <person name="Gotoh A."/>
            <person name="Gotoh Y."/>
            <person name="Taniguchi I."/>
            <person name="Nakamura K."/>
            <person name="Hayashi T."/>
            <person name="Katayama T."/>
            <person name="Uemura T."/>
            <person name="Hattori Y."/>
        </authorList>
    </citation>
    <scope>NUCLEOTIDE SEQUENCE [LARGE SCALE GENOMIC DNA]</scope>
    <source>
        <strain evidence="3 4">KH-74</strain>
    </source>
</reference>
<dbReference type="PRINTS" id="PR00625">
    <property type="entry name" value="JDOMAIN"/>
</dbReference>
<name>A0AAV5S390_MAUHU</name>
<dbReference type="PROSITE" id="PS00636">
    <property type="entry name" value="DNAJ_1"/>
    <property type="match status" value="1"/>
</dbReference>